<dbReference type="InterPro" id="IPR029044">
    <property type="entry name" value="Nucleotide-diphossugar_trans"/>
</dbReference>
<dbReference type="InterPro" id="IPR007554">
    <property type="entry name" value="Glycerophosphate_synth"/>
</dbReference>
<name>A0ABV7F842_9BURK</name>
<sequence length="881" mass="100573">MAFIRKLTKAITKPRLFITDKIRNNVARRNHWNYRNSSTISLLVPVGRGESNFRDFIDNALLRGAGRQIGLEIIFIINSSHPSIPILERLEQEFPNQISRLEYPSNELSAALDRGLIRCRGNWIGYATLHSKYTPLFFASLCSWLSPNQFEYIAVSTDLILTGGTLPKANGNIKPGTIHQLGLEQQRNIPFLTVQNTFFPKQSLCRSATSWHANANVHYECAELAFLDHYLSSNGNGKICVASDIAVATNAAASTALFPLGYPVNLKSDRYLNSIVETSKFFGNRNTALPPWLQIRIAYTVLNFHNELLLKRRSLENLSSNTKAKLEDSLRVLYSYVDFKTVDVGRQALAKWNIRYGVQSRYKGVHPNQVPVHLDGIDSVSGLIKLKWFTTIEEKLEFFRNGSAIEPEFSKTIKHDAFDRDFLFEHIAWVSAFGLTQLEVKLNGHLCNLFVKGVKVDTLSGQVMSALNASVSVNHRPSVYTYMLRLLTTCEWTTKRYQDAWVFLDKDSKADDNAEHFYRWVKNNTSNGEKSYFVLRKNTDDWRRLKSEGFKLVPFGGLQHKLLLMNASWLFSSHAAPFVVNVLPKSHFGDLINYKFCFLQHGVTKDDQSAWLNSRQIDLLVTAAPREFDSMISGFYKYSRREVSLTGFPRYDALFARKSKAPKTIVVMPTWRLSLSGTLIGKTSERTANPNFKSSSYFKNWNAFLSNKALLDKAIAHGYEIVFIPHPNVKQYIEYFNLPPSVKIVDLEQESIQNYLVDCTLLVTDYSSIAFDVAYLRQSVMYFQFDFDEFFSSHTYGNGYYDYCTDGFGPVATTIDQLESEFSAAIENRFSLGQNYRQRIDDFFAFNDGENSRRLFDEVIRRSSTMVKFEGSPEQVSQSAT</sequence>
<comment type="caution">
    <text evidence="1">The sequence shown here is derived from an EMBL/GenBank/DDBJ whole genome shotgun (WGS) entry which is preliminary data.</text>
</comment>
<gene>
    <name evidence="1" type="ORF">ACFOFO_25315</name>
</gene>
<dbReference type="EMBL" id="JBHRTP010000105">
    <property type="protein sequence ID" value="MFC3111228.1"/>
    <property type="molecule type" value="Genomic_DNA"/>
</dbReference>
<dbReference type="Proteomes" id="UP001595530">
    <property type="component" value="Unassembled WGS sequence"/>
</dbReference>
<dbReference type="SUPFAM" id="SSF53448">
    <property type="entry name" value="Nucleotide-diphospho-sugar transferases"/>
    <property type="match status" value="1"/>
</dbReference>
<keyword evidence="2" id="KW-1185">Reference proteome</keyword>
<dbReference type="InterPro" id="IPR043148">
    <property type="entry name" value="TagF_C"/>
</dbReference>
<reference evidence="2" key="1">
    <citation type="journal article" date="2019" name="Int. J. Syst. Evol. Microbiol.">
        <title>The Global Catalogue of Microorganisms (GCM) 10K type strain sequencing project: providing services to taxonomists for standard genome sequencing and annotation.</title>
        <authorList>
            <consortium name="The Broad Institute Genomics Platform"/>
            <consortium name="The Broad Institute Genome Sequencing Center for Infectious Disease"/>
            <person name="Wu L."/>
            <person name="Ma J."/>
        </authorList>
    </citation>
    <scope>NUCLEOTIDE SEQUENCE [LARGE SCALE GENOMIC DNA]</scope>
    <source>
        <strain evidence="2">KCTC 42986</strain>
    </source>
</reference>
<dbReference type="Pfam" id="PF04464">
    <property type="entry name" value="Glyphos_transf"/>
    <property type="match status" value="1"/>
</dbReference>
<evidence type="ECO:0000313" key="2">
    <source>
        <dbReference type="Proteomes" id="UP001595530"/>
    </source>
</evidence>
<evidence type="ECO:0000313" key="1">
    <source>
        <dbReference type="EMBL" id="MFC3111228.1"/>
    </source>
</evidence>
<accession>A0ABV7F842</accession>
<dbReference type="RefSeq" id="WP_390333387.1">
    <property type="nucleotide sequence ID" value="NZ_JBHRTP010000105.1"/>
</dbReference>
<protein>
    <submittedName>
        <fullName evidence="1">CDP-glycerol glycerophosphotransferase family protein</fullName>
    </submittedName>
</protein>
<organism evidence="1 2">
    <name type="scientific">Undibacterium arcticum</name>
    <dbReference type="NCBI Taxonomy" id="1762892"/>
    <lineage>
        <taxon>Bacteria</taxon>
        <taxon>Pseudomonadati</taxon>
        <taxon>Pseudomonadota</taxon>
        <taxon>Betaproteobacteria</taxon>
        <taxon>Burkholderiales</taxon>
        <taxon>Oxalobacteraceae</taxon>
        <taxon>Undibacterium</taxon>
    </lineage>
</organism>
<dbReference type="Gene3D" id="3.40.50.12580">
    <property type="match status" value="1"/>
</dbReference>
<proteinExistence type="predicted"/>